<organism evidence="2 3">
    <name type="scientific">Trifolium subterraneum</name>
    <name type="common">Subterranean clover</name>
    <dbReference type="NCBI Taxonomy" id="3900"/>
    <lineage>
        <taxon>Eukaryota</taxon>
        <taxon>Viridiplantae</taxon>
        <taxon>Streptophyta</taxon>
        <taxon>Embryophyta</taxon>
        <taxon>Tracheophyta</taxon>
        <taxon>Spermatophyta</taxon>
        <taxon>Magnoliopsida</taxon>
        <taxon>eudicotyledons</taxon>
        <taxon>Gunneridae</taxon>
        <taxon>Pentapetalae</taxon>
        <taxon>rosids</taxon>
        <taxon>fabids</taxon>
        <taxon>Fabales</taxon>
        <taxon>Fabaceae</taxon>
        <taxon>Papilionoideae</taxon>
        <taxon>50 kb inversion clade</taxon>
        <taxon>NPAAA clade</taxon>
        <taxon>Hologalegina</taxon>
        <taxon>IRL clade</taxon>
        <taxon>Trifolieae</taxon>
        <taxon>Trifolium</taxon>
    </lineage>
</organism>
<name>A0A2Z6PBL2_TRISU</name>
<accession>A0A2Z6PBL2</accession>
<feature type="transmembrane region" description="Helical" evidence="1">
    <location>
        <begin position="51"/>
        <end position="71"/>
    </location>
</feature>
<dbReference type="EMBL" id="DF974299">
    <property type="protein sequence ID" value="GAU47300.1"/>
    <property type="molecule type" value="Genomic_DNA"/>
</dbReference>
<evidence type="ECO:0000313" key="3">
    <source>
        <dbReference type="Proteomes" id="UP000242715"/>
    </source>
</evidence>
<feature type="transmembrane region" description="Helical" evidence="1">
    <location>
        <begin position="83"/>
        <end position="103"/>
    </location>
</feature>
<proteinExistence type="predicted"/>
<gene>
    <name evidence="2" type="ORF">TSUD_94880</name>
</gene>
<reference evidence="3" key="1">
    <citation type="journal article" date="2017" name="Front. Plant Sci.">
        <title>Climate Clever Clovers: New Paradigm to Reduce the Environmental Footprint of Ruminants by Breeding Low Methanogenic Forages Utilizing Haplotype Variation.</title>
        <authorList>
            <person name="Kaur P."/>
            <person name="Appels R."/>
            <person name="Bayer P.E."/>
            <person name="Keeble-Gagnere G."/>
            <person name="Wang J."/>
            <person name="Hirakawa H."/>
            <person name="Shirasawa K."/>
            <person name="Vercoe P."/>
            <person name="Stefanova K."/>
            <person name="Durmic Z."/>
            <person name="Nichols P."/>
            <person name="Revell C."/>
            <person name="Isobe S.N."/>
            <person name="Edwards D."/>
            <person name="Erskine W."/>
        </authorList>
    </citation>
    <scope>NUCLEOTIDE SEQUENCE [LARGE SCALE GENOMIC DNA]</scope>
    <source>
        <strain evidence="3">cv. Daliak</strain>
    </source>
</reference>
<keyword evidence="1" id="KW-0812">Transmembrane</keyword>
<sequence length="109" mass="12069">MKLGCLISGYNNLVFIKDSVKREDNHHQLKLIPIIKTKQVKSFFNTFAPPLAAAAFLLFSPISATPVAMAFQLLEALSRIMKVGLFVVSSATFVNQLLCWPSFGAFFMA</sequence>
<protein>
    <submittedName>
        <fullName evidence="2">Uncharacterized protein</fullName>
    </submittedName>
</protein>
<keyword evidence="1" id="KW-0472">Membrane</keyword>
<keyword evidence="1" id="KW-1133">Transmembrane helix</keyword>
<evidence type="ECO:0000256" key="1">
    <source>
        <dbReference type="SAM" id="Phobius"/>
    </source>
</evidence>
<dbReference type="AlphaFoldDB" id="A0A2Z6PBL2"/>
<dbReference type="OrthoDB" id="1930491at2759"/>
<keyword evidence="3" id="KW-1185">Reference proteome</keyword>
<dbReference type="Proteomes" id="UP000242715">
    <property type="component" value="Unassembled WGS sequence"/>
</dbReference>
<evidence type="ECO:0000313" key="2">
    <source>
        <dbReference type="EMBL" id="GAU47300.1"/>
    </source>
</evidence>